<feature type="non-terminal residue" evidence="1">
    <location>
        <position position="1"/>
    </location>
</feature>
<protein>
    <submittedName>
        <fullName evidence="1">Uncharacterized protein</fullName>
    </submittedName>
</protein>
<sequence length="23" mass="2776">YDINNHNLFETQVINHVNNLYSN</sequence>
<evidence type="ECO:0000313" key="1">
    <source>
        <dbReference type="EMBL" id="SVB16348.1"/>
    </source>
</evidence>
<reference evidence="1" key="1">
    <citation type="submission" date="2018-05" db="EMBL/GenBank/DDBJ databases">
        <authorList>
            <person name="Lanie J.A."/>
            <person name="Ng W.-L."/>
            <person name="Kazmierczak K.M."/>
            <person name="Andrzejewski T.M."/>
            <person name="Davidsen T.M."/>
            <person name="Wayne K.J."/>
            <person name="Tettelin H."/>
            <person name="Glass J.I."/>
            <person name="Rusch D."/>
            <person name="Podicherti R."/>
            <person name="Tsui H.-C.T."/>
            <person name="Winkler M.E."/>
        </authorList>
    </citation>
    <scope>NUCLEOTIDE SEQUENCE</scope>
</reference>
<gene>
    <name evidence="1" type="ORF">METZ01_LOCUS169202</name>
</gene>
<organism evidence="1">
    <name type="scientific">marine metagenome</name>
    <dbReference type="NCBI Taxonomy" id="408172"/>
    <lineage>
        <taxon>unclassified sequences</taxon>
        <taxon>metagenomes</taxon>
        <taxon>ecological metagenomes</taxon>
    </lineage>
</organism>
<dbReference type="AlphaFoldDB" id="A0A382BRA1"/>
<proteinExistence type="predicted"/>
<name>A0A382BRA1_9ZZZZ</name>
<dbReference type="EMBL" id="UINC01031007">
    <property type="protein sequence ID" value="SVB16348.1"/>
    <property type="molecule type" value="Genomic_DNA"/>
</dbReference>
<accession>A0A382BRA1</accession>